<sequence length="235" mass="24357">MRSCLERPGCPRTPLLGPWGFPEPRPAASPWLHAGIQGLGLPAAVTALPLPGPDSSAPVPGLGKCTGCPACCPGGLLLPGPPEGQLSSLKPGDGLRGCPRMELQAQGWRVPSGVPPPPPPSPSYQRRERDWPRSERRLAWLWPLPVVCCPIGLFSEQKPWETCSGATNEPSGLDACLGLVPWLGPGSACSTFAPKTPGRSEPLGCCERPAPRPAPRPGPGHHVCTGPASSATGPG</sequence>
<name>A0A834QLU6_MARMO</name>
<feature type="region of interest" description="Disordered" evidence="1">
    <location>
        <begin position="197"/>
        <end position="235"/>
    </location>
</feature>
<accession>A0A834QLU6</accession>
<reference evidence="2" key="1">
    <citation type="submission" date="2020-08" db="EMBL/GenBank/DDBJ databases">
        <authorList>
            <person name="Shumante A."/>
            <person name="Zimin A.V."/>
            <person name="Puiu D."/>
            <person name="Salzberg S.L."/>
        </authorList>
    </citation>
    <scope>NUCLEOTIDE SEQUENCE</scope>
    <source>
        <strain evidence="2">WC2-LM</strain>
        <tissue evidence="2">Liver</tissue>
    </source>
</reference>
<organism evidence="2 3">
    <name type="scientific">Marmota monax</name>
    <name type="common">Woodchuck</name>
    <dbReference type="NCBI Taxonomy" id="9995"/>
    <lineage>
        <taxon>Eukaryota</taxon>
        <taxon>Metazoa</taxon>
        <taxon>Chordata</taxon>
        <taxon>Craniata</taxon>
        <taxon>Vertebrata</taxon>
        <taxon>Euteleostomi</taxon>
        <taxon>Mammalia</taxon>
        <taxon>Eutheria</taxon>
        <taxon>Euarchontoglires</taxon>
        <taxon>Glires</taxon>
        <taxon>Rodentia</taxon>
        <taxon>Sciuromorpha</taxon>
        <taxon>Sciuridae</taxon>
        <taxon>Xerinae</taxon>
        <taxon>Marmotini</taxon>
        <taxon>Marmota</taxon>
    </lineage>
</organism>
<protein>
    <submittedName>
        <fullName evidence="2">Uncharacterized protein</fullName>
    </submittedName>
</protein>
<gene>
    <name evidence="2" type="ORF">GHT09_009948</name>
</gene>
<evidence type="ECO:0000256" key="1">
    <source>
        <dbReference type="SAM" id="MobiDB-lite"/>
    </source>
</evidence>
<dbReference type="EMBL" id="WJEC01001432">
    <property type="protein sequence ID" value="KAF7478881.1"/>
    <property type="molecule type" value="Genomic_DNA"/>
</dbReference>
<dbReference type="AlphaFoldDB" id="A0A834QLU6"/>
<feature type="compositionally biased region" description="Pro residues" evidence="1">
    <location>
        <begin position="113"/>
        <end position="122"/>
    </location>
</feature>
<feature type="region of interest" description="Disordered" evidence="1">
    <location>
        <begin position="106"/>
        <end position="129"/>
    </location>
</feature>
<evidence type="ECO:0000313" key="3">
    <source>
        <dbReference type="Proteomes" id="UP000662637"/>
    </source>
</evidence>
<proteinExistence type="predicted"/>
<comment type="caution">
    <text evidence="2">The sequence shown here is derived from an EMBL/GenBank/DDBJ whole genome shotgun (WGS) entry which is preliminary data.</text>
</comment>
<evidence type="ECO:0000313" key="2">
    <source>
        <dbReference type="EMBL" id="KAF7478881.1"/>
    </source>
</evidence>
<dbReference type="Proteomes" id="UP000662637">
    <property type="component" value="Unassembled WGS sequence"/>
</dbReference>